<evidence type="ECO:0000313" key="3">
    <source>
        <dbReference type="EMBL" id="THV12841.1"/>
    </source>
</evidence>
<comment type="caution">
    <text evidence="3">The sequence shown here is derived from an EMBL/GenBank/DDBJ whole genome shotgun (WGS) entry which is preliminary data.</text>
</comment>
<dbReference type="Proteomes" id="UP000309667">
    <property type="component" value="Unassembled WGS sequence"/>
</dbReference>
<evidence type="ECO:0000313" key="4">
    <source>
        <dbReference type="Proteomes" id="UP000309667"/>
    </source>
</evidence>
<feature type="compositionally biased region" description="Basic and acidic residues" evidence="1">
    <location>
        <begin position="63"/>
        <end position="76"/>
    </location>
</feature>
<dbReference type="SUPFAM" id="SSF47598">
    <property type="entry name" value="Ribbon-helix-helix"/>
    <property type="match status" value="1"/>
</dbReference>
<accession>A0ABY2QS47</accession>
<dbReference type="InterPro" id="IPR013321">
    <property type="entry name" value="Arc_rbn_hlx_hlx"/>
</dbReference>
<dbReference type="Pfam" id="PF22513">
    <property type="entry name" value="FitA-like_RHH"/>
    <property type="match status" value="1"/>
</dbReference>
<protein>
    <submittedName>
        <fullName evidence="3">Plasmid stabilization protein</fullName>
    </submittedName>
</protein>
<dbReference type="EMBL" id="STGT01000004">
    <property type="protein sequence ID" value="THV12841.1"/>
    <property type="molecule type" value="Genomic_DNA"/>
</dbReference>
<dbReference type="RefSeq" id="WP_136559631.1">
    <property type="nucleotide sequence ID" value="NZ_STGT01000004.1"/>
</dbReference>
<keyword evidence="4" id="KW-1185">Reference proteome</keyword>
<reference evidence="3 4" key="1">
    <citation type="submission" date="2019-04" db="EMBL/GenBank/DDBJ databases">
        <title>Genome sequence of strain 7209-2.</title>
        <authorList>
            <person name="Gao J."/>
            <person name="Sun J."/>
        </authorList>
    </citation>
    <scope>NUCLEOTIDE SEQUENCE [LARGE SCALE GENOMIC DNA]</scope>
    <source>
        <strain evidence="3 4">7209-2</strain>
    </source>
</reference>
<proteinExistence type="predicted"/>
<feature type="domain" description="Antitoxin FitA-like ribbon-helix-helix" evidence="2">
    <location>
        <begin position="2"/>
        <end position="40"/>
    </location>
</feature>
<organism evidence="3 4">
    <name type="scientific">Rhizobium rhizophilum</name>
    <dbReference type="NCBI Taxonomy" id="1850373"/>
    <lineage>
        <taxon>Bacteria</taxon>
        <taxon>Pseudomonadati</taxon>
        <taxon>Pseudomonadota</taxon>
        <taxon>Alphaproteobacteria</taxon>
        <taxon>Hyphomicrobiales</taxon>
        <taxon>Rhizobiaceae</taxon>
        <taxon>Rhizobium/Agrobacterium group</taxon>
        <taxon>Rhizobium</taxon>
    </lineage>
</organism>
<name>A0ABY2QS47_9HYPH</name>
<dbReference type="Gene3D" id="1.10.1220.10">
    <property type="entry name" value="Met repressor-like"/>
    <property type="match status" value="1"/>
</dbReference>
<evidence type="ECO:0000256" key="1">
    <source>
        <dbReference type="SAM" id="MobiDB-lite"/>
    </source>
</evidence>
<evidence type="ECO:0000259" key="2">
    <source>
        <dbReference type="Pfam" id="PF22513"/>
    </source>
</evidence>
<sequence length="83" mass="9313">MPAVTIRNLSDEAHRALRVRAAHHGRSTEAEIRDILEAAVRPSQRVKLGSLLVDIGREADLSDRDVEALQERDRTPAEPMTFE</sequence>
<dbReference type="InterPro" id="IPR053853">
    <property type="entry name" value="FitA-like_RHH"/>
</dbReference>
<dbReference type="InterPro" id="IPR010985">
    <property type="entry name" value="Ribbon_hlx_hlx"/>
</dbReference>
<feature type="region of interest" description="Disordered" evidence="1">
    <location>
        <begin position="63"/>
        <end position="83"/>
    </location>
</feature>
<gene>
    <name evidence="3" type="ORF">E9677_17770</name>
</gene>